<keyword evidence="2" id="KW-1185">Reference proteome</keyword>
<organism evidence="1 2">
    <name type="scientific">Nocardiopsis mwathae</name>
    <dbReference type="NCBI Taxonomy" id="1472723"/>
    <lineage>
        <taxon>Bacteria</taxon>
        <taxon>Bacillati</taxon>
        <taxon>Actinomycetota</taxon>
        <taxon>Actinomycetes</taxon>
        <taxon>Streptosporangiales</taxon>
        <taxon>Nocardiopsidaceae</taxon>
        <taxon>Nocardiopsis</taxon>
    </lineage>
</organism>
<comment type="caution">
    <text evidence="1">The sequence shown here is derived from an EMBL/GenBank/DDBJ whole genome shotgun (WGS) entry which is preliminary data.</text>
</comment>
<protein>
    <submittedName>
        <fullName evidence="1">Uncharacterized protein</fullName>
    </submittedName>
</protein>
<dbReference type="AlphaFoldDB" id="A0A7X0D4X5"/>
<sequence length="99" mass="10160">MALHYFDAEAAAPSGVRWEHRTPEGAAAEDLASELDGAIAVAADLAASGVRVDAVAPGPMPDSAERGTTKPVAGTAFWPRAEVRHQASGRSPSIPRCPG</sequence>
<evidence type="ECO:0000313" key="1">
    <source>
        <dbReference type="EMBL" id="MBB6171648.1"/>
    </source>
</evidence>
<name>A0A7X0D4X5_9ACTN</name>
<dbReference type="EMBL" id="JACHDS010000001">
    <property type="protein sequence ID" value="MBB6171648.1"/>
    <property type="molecule type" value="Genomic_DNA"/>
</dbReference>
<accession>A0A7X0D4X5</accession>
<dbReference type="Proteomes" id="UP000546642">
    <property type="component" value="Unassembled WGS sequence"/>
</dbReference>
<reference evidence="1 2" key="1">
    <citation type="submission" date="2020-08" db="EMBL/GenBank/DDBJ databases">
        <title>Sequencing the genomes of 1000 actinobacteria strains.</title>
        <authorList>
            <person name="Klenk H.-P."/>
        </authorList>
    </citation>
    <scope>NUCLEOTIDE SEQUENCE [LARGE SCALE GENOMIC DNA]</scope>
    <source>
        <strain evidence="1 2">DSM 46659</strain>
    </source>
</reference>
<gene>
    <name evidence="1" type="ORF">HNR23_001708</name>
</gene>
<proteinExistence type="predicted"/>
<evidence type="ECO:0000313" key="2">
    <source>
        <dbReference type="Proteomes" id="UP000546642"/>
    </source>
</evidence>